<sequence length="64" mass="7351">MRETALWRESRGVETLTMPLFVTNGNDELHFRFIRRTDADRLTAWLDCEDTTTPSHGGKPTSRG</sequence>
<protein>
    <submittedName>
        <fullName evidence="1">Uncharacterized protein</fullName>
    </submittedName>
</protein>
<evidence type="ECO:0000313" key="2">
    <source>
        <dbReference type="Proteomes" id="UP000710815"/>
    </source>
</evidence>
<reference evidence="1 2" key="2">
    <citation type="journal article" date="2021" name="Syst. Appl. Microbiol.">
        <title>Phylogenetic classification of ten novel species belonging to the genus Bifidobacterium comprising B. phasiani sp. nov., B. pongonis sp. nov., B. saguinibicoloris sp. nov., B. colobi sp. nov., B. simiiventris sp. nov., B. santillanense sp. nov., B. miconis sp. nov., B. amazonense sp. nov., B. pluvialisilvae sp. nov., and B. miconisargentati sp. nov.</title>
        <authorList>
            <person name="Lugli G.A."/>
            <person name="Calvete-Torre I."/>
            <person name="Alessandri G."/>
            <person name="Milani C."/>
            <person name="Turroni F."/>
            <person name="Laiolo P."/>
            <person name="Ossiprandi M.C."/>
            <person name="Margolles A."/>
            <person name="Ruiz L."/>
            <person name="Ventura M."/>
        </authorList>
    </citation>
    <scope>NUCLEOTIDE SEQUENCE [LARGE SCALE GENOMIC DNA]</scope>
    <source>
        <strain evidence="1 2">MA1</strain>
    </source>
</reference>
<dbReference type="RefSeq" id="WP_241514257.1">
    <property type="nucleotide sequence ID" value="NZ_JAFEJT020000045.1"/>
</dbReference>
<dbReference type="EMBL" id="JAFEJT020000045">
    <property type="protein sequence ID" value="MCH9276581.1"/>
    <property type="molecule type" value="Genomic_DNA"/>
</dbReference>
<accession>A0ABS9VXE4</accession>
<organism evidence="1 2">
    <name type="scientific">Bifidobacterium amazonense</name>
    <dbReference type="NCBI Taxonomy" id="2809027"/>
    <lineage>
        <taxon>Bacteria</taxon>
        <taxon>Bacillati</taxon>
        <taxon>Actinomycetota</taxon>
        <taxon>Actinomycetes</taxon>
        <taxon>Bifidobacteriales</taxon>
        <taxon>Bifidobacteriaceae</taxon>
        <taxon>Bifidobacterium</taxon>
    </lineage>
</organism>
<gene>
    <name evidence="1" type="ORF">JS533_009930</name>
</gene>
<keyword evidence="2" id="KW-1185">Reference proteome</keyword>
<proteinExistence type="predicted"/>
<dbReference type="Proteomes" id="UP000710815">
    <property type="component" value="Unassembled WGS sequence"/>
</dbReference>
<evidence type="ECO:0000313" key="1">
    <source>
        <dbReference type="EMBL" id="MCH9276581.1"/>
    </source>
</evidence>
<reference evidence="1 2" key="1">
    <citation type="journal article" date="2021" name="Environ. Microbiol.">
        <title>Genetic insights into the dark matter of the mammalian gut microbiota through targeted genome reconstruction.</title>
        <authorList>
            <person name="Lugli G.A."/>
            <person name="Alessandri G."/>
            <person name="Milani C."/>
            <person name="Viappiani A."/>
            <person name="Fontana F."/>
            <person name="Tarracchini C."/>
            <person name="Mancabelli L."/>
            <person name="Argentini C."/>
            <person name="Ruiz L."/>
            <person name="Margolles A."/>
            <person name="van Sinderen D."/>
            <person name="Turroni F."/>
            <person name="Ventura M."/>
        </authorList>
    </citation>
    <scope>NUCLEOTIDE SEQUENCE [LARGE SCALE GENOMIC DNA]</scope>
    <source>
        <strain evidence="1 2">MA1</strain>
    </source>
</reference>
<name>A0ABS9VXE4_9BIFI</name>
<comment type="caution">
    <text evidence="1">The sequence shown here is derived from an EMBL/GenBank/DDBJ whole genome shotgun (WGS) entry which is preliminary data.</text>
</comment>